<evidence type="ECO:0000256" key="2">
    <source>
        <dbReference type="ARBA" id="ARBA00001946"/>
    </source>
</evidence>
<dbReference type="GO" id="GO:0046854">
    <property type="term" value="P:phosphatidylinositol phosphate biosynthetic process"/>
    <property type="evidence" value="ECO:0007669"/>
    <property type="project" value="InterPro"/>
</dbReference>
<dbReference type="GO" id="GO:0006021">
    <property type="term" value="P:inositol biosynthetic process"/>
    <property type="evidence" value="ECO:0007669"/>
    <property type="project" value="UniProtKB-UniPathway"/>
</dbReference>
<dbReference type="InterPro" id="IPR000760">
    <property type="entry name" value="Inositol_monophosphatase-like"/>
</dbReference>
<dbReference type="GO" id="GO:0046872">
    <property type="term" value="F:metal ion binding"/>
    <property type="evidence" value="ECO:0007669"/>
    <property type="project" value="UniProtKB-KW"/>
</dbReference>
<evidence type="ECO:0000256" key="7">
    <source>
        <dbReference type="ARBA" id="ARBA00022842"/>
    </source>
</evidence>
<dbReference type="EC" id="3.1.3.25" evidence="4"/>
<dbReference type="InterPro" id="IPR020550">
    <property type="entry name" value="Inositol_monophosphatase_CS"/>
</dbReference>
<feature type="binding site" evidence="8">
    <location>
        <position position="89"/>
    </location>
    <ligand>
        <name>Mg(2+)</name>
        <dbReference type="ChEBI" id="CHEBI:18420"/>
        <label>1</label>
        <note>catalytic</note>
    </ligand>
</feature>
<name>A0A167YWJ0_9BACI</name>
<evidence type="ECO:0000256" key="5">
    <source>
        <dbReference type="ARBA" id="ARBA00022723"/>
    </source>
</evidence>
<keyword evidence="11" id="KW-1185">Reference proteome</keyword>
<proteinExistence type="predicted"/>
<sequence>MNWHEIDQKAKQWIYEAGERIRQSFQQKLVVEAKSSPNDLVTNIDREVEHFFWENIRKTFPEHSILGEEGSGHELKSLDGIVWIIDPIDGTMNFVHQKRNFCISVAVFADGVGQIGLIYDVVRDEMYHAIRGNGAYLNKTELPPLQKKTIEESIIGLNASWLVENRRIDPAILSPLVKRLRGTRSFGSAALEFAYVAAGKLDGYITMRLAPWDFAAGLILVDEVGGVTTTLDGKPVDLLKKQSIFTANQTIHQQIIEEYIKGKI</sequence>
<comment type="catalytic activity">
    <reaction evidence="1">
        <text>a myo-inositol phosphate + H2O = myo-inositol + phosphate</text>
        <dbReference type="Rhea" id="RHEA:24056"/>
        <dbReference type="ChEBI" id="CHEBI:15377"/>
        <dbReference type="ChEBI" id="CHEBI:17268"/>
        <dbReference type="ChEBI" id="CHEBI:43474"/>
        <dbReference type="ChEBI" id="CHEBI:84139"/>
        <dbReference type="EC" id="3.1.3.25"/>
    </reaction>
</comment>
<gene>
    <name evidence="9" type="ORF">AP3564_12700</name>
    <name evidence="10" type="ORF">AZI98_18150</name>
</gene>
<dbReference type="Gene3D" id="3.40.190.80">
    <property type="match status" value="1"/>
</dbReference>
<dbReference type="GO" id="GO:0008934">
    <property type="term" value="F:inositol monophosphate 1-phosphatase activity"/>
    <property type="evidence" value="ECO:0007669"/>
    <property type="project" value="TreeGrafter"/>
</dbReference>
<dbReference type="Proteomes" id="UP000214606">
    <property type="component" value="Chromosome"/>
</dbReference>
<dbReference type="InterPro" id="IPR020552">
    <property type="entry name" value="Inositol_monoPase_Li-sen"/>
</dbReference>
<dbReference type="FunFam" id="3.30.540.10:FF:000003">
    <property type="entry name" value="Inositol-1-monophosphatase"/>
    <property type="match status" value="1"/>
</dbReference>
<dbReference type="InterPro" id="IPR020583">
    <property type="entry name" value="Inositol_monoP_metal-BS"/>
</dbReference>
<dbReference type="Gene3D" id="3.30.540.10">
    <property type="entry name" value="Fructose-1,6-Bisphosphatase, subunit A, domain 1"/>
    <property type="match status" value="1"/>
</dbReference>
<dbReference type="PRINTS" id="PR00377">
    <property type="entry name" value="IMPHPHTASES"/>
</dbReference>
<comment type="cofactor">
    <cofactor evidence="2 8">
        <name>Mg(2+)</name>
        <dbReference type="ChEBI" id="CHEBI:18420"/>
    </cofactor>
</comment>
<evidence type="ECO:0000256" key="1">
    <source>
        <dbReference type="ARBA" id="ARBA00001033"/>
    </source>
</evidence>
<evidence type="ECO:0000313" key="11">
    <source>
        <dbReference type="Proteomes" id="UP000076476"/>
    </source>
</evidence>
<feature type="binding site" evidence="8">
    <location>
        <position position="88"/>
    </location>
    <ligand>
        <name>Mg(2+)</name>
        <dbReference type="ChEBI" id="CHEBI:18420"/>
        <label>1</label>
        <note>catalytic</note>
    </ligand>
</feature>
<dbReference type="AlphaFoldDB" id="A0A167YWJ0"/>
<dbReference type="KEGG" id="apak:AP3564_12700"/>
<reference evidence="9 12" key="2">
    <citation type="submission" date="2016-10" db="EMBL/GenBank/DDBJ databases">
        <title>The whole genome sequencing and assembly of Aeribacillus pallidus KCTC3564 strain.</title>
        <authorList>
            <person name="Lee Y.-J."/>
            <person name="Park M.-K."/>
            <person name="Yi H."/>
            <person name="Bahn Y.-S."/>
            <person name="Kim J.F."/>
            <person name="Lee D.-W."/>
        </authorList>
    </citation>
    <scope>NUCLEOTIDE SEQUENCE [LARGE SCALE GENOMIC DNA]</scope>
    <source>
        <strain evidence="9 12">KCTC3564</strain>
    </source>
</reference>
<dbReference type="EMBL" id="LWBR01000079">
    <property type="protein sequence ID" value="KZN94626.1"/>
    <property type="molecule type" value="Genomic_DNA"/>
</dbReference>
<dbReference type="STRING" id="33936.AZI98_18150"/>
<dbReference type="GO" id="GO:0007165">
    <property type="term" value="P:signal transduction"/>
    <property type="evidence" value="ECO:0007669"/>
    <property type="project" value="TreeGrafter"/>
</dbReference>
<dbReference type="PANTHER" id="PTHR20854">
    <property type="entry name" value="INOSITOL MONOPHOSPHATASE"/>
    <property type="match status" value="1"/>
</dbReference>
<dbReference type="PRINTS" id="PR00378">
    <property type="entry name" value="LIIMPHPHTASE"/>
</dbReference>
<feature type="binding site" evidence="8">
    <location>
        <position position="68"/>
    </location>
    <ligand>
        <name>Mg(2+)</name>
        <dbReference type="ChEBI" id="CHEBI:18420"/>
        <label>1</label>
        <note>catalytic</note>
    </ligand>
</feature>
<keyword evidence="7 8" id="KW-0460">Magnesium</keyword>
<evidence type="ECO:0000313" key="10">
    <source>
        <dbReference type="EMBL" id="KZN94626.1"/>
    </source>
</evidence>
<evidence type="ECO:0000256" key="3">
    <source>
        <dbReference type="ARBA" id="ARBA00005152"/>
    </source>
</evidence>
<accession>A0A167YWJ0</accession>
<evidence type="ECO:0000256" key="6">
    <source>
        <dbReference type="ARBA" id="ARBA00022801"/>
    </source>
</evidence>
<dbReference type="EMBL" id="CP017703">
    <property type="protein sequence ID" value="ASS90963.1"/>
    <property type="molecule type" value="Genomic_DNA"/>
</dbReference>
<feature type="binding site" evidence="8">
    <location>
        <position position="213"/>
    </location>
    <ligand>
        <name>Mg(2+)</name>
        <dbReference type="ChEBI" id="CHEBI:18420"/>
        <label>1</label>
        <note>catalytic</note>
    </ligand>
</feature>
<dbReference type="Pfam" id="PF00459">
    <property type="entry name" value="Inositol_P"/>
    <property type="match status" value="1"/>
</dbReference>
<keyword evidence="5 8" id="KW-0479">Metal-binding</keyword>
<dbReference type="RefSeq" id="WP_063389652.1">
    <property type="nucleotide sequence ID" value="NZ_CP017703.1"/>
</dbReference>
<comment type="pathway">
    <text evidence="3">Polyol metabolism; myo-inositol biosynthesis; myo-inositol from D-glucose 6-phosphate: step 2/2.</text>
</comment>
<feature type="binding site" evidence="8">
    <location>
        <position position="86"/>
    </location>
    <ligand>
        <name>Mg(2+)</name>
        <dbReference type="ChEBI" id="CHEBI:18420"/>
        <label>1</label>
        <note>catalytic</note>
    </ligand>
</feature>
<dbReference type="PROSITE" id="PS00630">
    <property type="entry name" value="IMP_2"/>
    <property type="match status" value="1"/>
</dbReference>
<organism evidence="10 11">
    <name type="scientific">Aeribacillus pallidus</name>
    <dbReference type="NCBI Taxonomy" id="33936"/>
    <lineage>
        <taxon>Bacteria</taxon>
        <taxon>Bacillati</taxon>
        <taxon>Bacillota</taxon>
        <taxon>Bacilli</taxon>
        <taxon>Bacillales</taxon>
        <taxon>Bacillaceae</taxon>
        <taxon>Aeribacillus</taxon>
    </lineage>
</organism>
<evidence type="ECO:0000256" key="4">
    <source>
        <dbReference type="ARBA" id="ARBA00013106"/>
    </source>
</evidence>
<protein>
    <recommendedName>
        <fullName evidence="4">inositol-phosphate phosphatase</fullName>
        <ecNumber evidence="4">3.1.3.25</ecNumber>
    </recommendedName>
</protein>
<dbReference type="PROSITE" id="PS00629">
    <property type="entry name" value="IMP_1"/>
    <property type="match status" value="1"/>
</dbReference>
<dbReference type="Proteomes" id="UP000076476">
    <property type="component" value="Unassembled WGS sequence"/>
</dbReference>
<keyword evidence="6" id="KW-0378">Hydrolase</keyword>
<evidence type="ECO:0000313" key="9">
    <source>
        <dbReference type="EMBL" id="ASS90963.1"/>
    </source>
</evidence>
<dbReference type="UniPathway" id="UPA00823">
    <property type="reaction ID" value="UER00788"/>
</dbReference>
<evidence type="ECO:0000313" key="12">
    <source>
        <dbReference type="Proteomes" id="UP000214606"/>
    </source>
</evidence>
<evidence type="ECO:0000256" key="8">
    <source>
        <dbReference type="PIRSR" id="PIRSR600760-2"/>
    </source>
</evidence>
<dbReference type="OrthoDB" id="9772456at2"/>
<accession>A0A163Z1Q6</accession>
<dbReference type="PANTHER" id="PTHR20854:SF4">
    <property type="entry name" value="INOSITOL-1-MONOPHOSPHATASE-RELATED"/>
    <property type="match status" value="1"/>
</dbReference>
<dbReference type="CDD" id="cd01637">
    <property type="entry name" value="IMPase_like"/>
    <property type="match status" value="1"/>
</dbReference>
<reference evidence="10 11" key="1">
    <citation type="submission" date="2016-04" db="EMBL/GenBank/DDBJ databases">
        <title>Draft genome sequence of Aeribacillus pallidus 8m3 from petroleum reservoir.</title>
        <authorList>
            <person name="Poltaraus A.B."/>
            <person name="Nazina T.N."/>
            <person name="Tourova T.P."/>
            <person name="Malakho S.M."/>
            <person name="Korshunova A.V."/>
            <person name="Sokolova D.S."/>
        </authorList>
    </citation>
    <scope>NUCLEOTIDE SEQUENCE [LARGE SCALE GENOMIC DNA]</scope>
    <source>
        <strain evidence="10 11">8m3</strain>
    </source>
</reference>
<dbReference type="SUPFAM" id="SSF56655">
    <property type="entry name" value="Carbohydrate phosphatase"/>
    <property type="match status" value="1"/>
</dbReference>